<keyword evidence="5" id="KW-0479">Metal-binding</keyword>
<keyword evidence="6 10" id="KW-0863">Zinc-finger</keyword>
<evidence type="ECO:0000256" key="12">
    <source>
        <dbReference type="SAM" id="Phobius"/>
    </source>
</evidence>
<dbReference type="Gene3D" id="3.50.30.30">
    <property type="match status" value="1"/>
</dbReference>
<feature type="region of interest" description="Disordered" evidence="11">
    <location>
        <begin position="396"/>
        <end position="446"/>
    </location>
</feature>
<gene>
    <name evidence="14" type="ORF">DFH05DRAFT_1391665</name>
</gene>
<dbReference type="Gene3D" id="3.30.40.10">
    <property type="entry name" value="Zinc/RING finger domain, C3HC4 (zinc finger)"/>
    <property type="match status" value="1"/>
</dbReference>
<keyword evidence="4 12" id="KW-0812">Transmembrane</keyword>
<dbReference type="Pfam" id="PF13639">
    <property type="entry name" value="zf-RING_2"/>
    <property type="match status" value="1"/>
</dbReference>
<evidence type="ECO:0000256" key="5">
    <source>
        <dbReference type="ARBA" id="ARBA00022723"/>
    </source>
</evidence>
<evidence type="ECO:0000256" key="4">
    <source>
        <dbReference type="ARBA" id="ARBA00022692"/>
    </source>
</evidence>
<comment type="subcellular location">
    <subcellularLocation>
        <location evidence="2">Membrane</location>
        <topology evidence="2">Single-pass membrane protein</topology>
    </subcellularLocation>
</comment>
<dbReference type="InterPro" id="IPR003137">
    <property type="entry name" value="PA_domain"/>
</dbReference>
<evidence type="ECO:0000256" key="7">
    <source>
        <dbReference type="ARBA" id="ARBA00022833"/>
    </source>
</evidence>
<evidence type="ECO:0000256" key="8">
    <source>
        <dbReference type="ARBA" id="ARBA00022989"/>
    </source>
</evidence>
<dbReference type="SMART" id="SM00184">
    <property type="entry name" value="RING"/>
    <property type="match status" value="1"/>
</dbReference>
<evidence type="ECO:0000256" key="6">
    <source>
        <dbReference type="ARBA" id="ARBA00022771"/>
    </source>
</evidence>
<dbReference type="GO" id="GO:0016020">
    <property type="term" value="C:membrane"/>
    <property type="evidence" value="ECO:0007669"/>
    <property type="project" value="UniProtKB-SubCell"/>
</dbReference>
<dbReference type="SUPFAM" id="SSF52025">
    <property type="entry name" value="PA domain"/>
    <property type="match status" value="1"/>
</dbReference>
<feature type="region of interest" description="Disordered" evidence="11">
    <location>
        <begin position="314"/>
        <end position="342"/>
    </location>
</feature>
<feature type="compositionally biased region" description="Polar residues" evidence="11">
    <location>
        <begin position="417"/>
        <end position="446"/>
    </location>
</feature>
<accession>A0A9W8U061</accession>
<dbReference type="PANTHER" id="PTHR47168:SF1">
    <property type="entry name" value="OS02G0798600 PROTEIN"/>
    <property type="match status" value="1"/>
</dbReference>
<protein>
    <recommendedName>
        <fullName evidence="3">RING-type E3 ubiquitin transferase</fullName>
        <ecNumber evidence="3">2.3.2.27</ecNumber>
    </recommendedName>
</protein>
<evidence type="ECO:0000313" key="15">
    <source>
        <dbReference type="Proteomes" id="UP001142393"/>
    </source>
</evidence>
<dbReference type="InterPro" id="IPR046450">
    <property type="entry name" value="PA_dom_sf"/>
</dbReference>
<evidence type="ECO:0000256" key="3">
    <source>
        <dbReference type="ARBA" id="ARBA00012483"/>
    </source>
</evidence>
<keyword evidence="15" id="KW-1185">Reference proteome</keyword>
<evidence type="ECO:0000256" key="1">
    <source>
        <dbReference type="ARBA" id="ARBA00000900"/>
    </source>
</evidence>
<dbReference type="Proteomes" id="UP001142393">
    <property type="component" value="Unassembled WGS sequence"/>
</dbReference>
<evidence type="ECO:0000313" key="14">
    <source>
        <dbReference type="EMBL" id="KAJ3747504.1"/>
    </source>
</evidence>
<dbReference type="FunFam" id="3.30.40.10:FF:000388">
    <property type="entry name" value="Putative RING zinc finger domain superfamily protein"/>
    <property type="match status" value="1"/>
</dbReference>
<feature type="domain" description="RING-type" evidence="13">
    <location>
        <begin position="351"/>
        <end position="393"/>
    </location>
</feature>
<evidence type="ECO:0000259" key="13">
    <source>
        <dbReference type="PROSITE" id="PS50089"/>
    </source>
</evidence>
<feature type="transmembrane region" description="Helical" evidence="12">
    <location>
        <begin position="235"/>
        <end position="259"/>
    </location>
</feature>
<proteinExistence type="predicted"/>
<dbReference type="InterPro" id="IPR013083">
    <property type="entry name" value="Znf_RING/FYVE/PHD"/>
</dbReference>
<evidence type="ECO:0000256" key="11">
    <source>
        <dbReference type="SAM" id="MobiDB-lite"/>
    </source>
</evidence>
<dbReference type="GO" id="GO:0061630">
    <property type="term" value="F:ubiquitin protein ligase activity"/>
    <property type="evidence" value="ECO:0007669"/>
    <property type="project" value="UniProtKB-EC"/>
</dbReference>
<dbReference type="InterPro" id="IPR001841">
    <property type="entry name" value="Znf_RING"/>
</dbReference>
<reference evidence="14 15" key="1">
    <citation type="journal article" date="2023" name="Proc. Natl. Acad. Sci. U.S.A.">
        <title>A global phylogenomic analysis of the shiitake genus Lentinula.</title>
        <authorList>
            <person name="Sierra-Patev S."/>
            <person name="Min B."/>
            <person name="Naranjo-Ortiz M."/>
            <person name="Looney B."/>
            <person name="Konkel Z."/>
            <person name="Slot J.C."/>
            <person name="Sakamoto Y."/>
            <person name="Steenwyk J.L."/>
            <person name="Rokas A."/>
            <person name="Carro J."/>
            <person name="Camarero S."/>
            <person name="Ferreira P."/>
            <person name="Molpeceres G."/>
            <person name="Ruiz-Duenas F.J."/>
            <person name="Serrano A."/>
            <person name="Henrissat B."/>
            <person name="Drula E."/>
            <person name="Hughes K.W."/>
            <person name="Mata J.L."/>
            <person name="Ishikawa N.K."/>
            <person name="Vargas-Isla R."/>
            <person name="Ushijima S."/>
            <person name="Smith C.A."/>
            <person name="Donoghue J."/>
            <person name="Ahrendt S."/>
            <person name="Andreopoulos W."/>
            <person name="He G."/>
            <person name="LaButti K."/>
            <person name="Lipzen A."/>
            <person name="Ng V."/>
            <person name="Riley R."/>
            <person name="Sandor L."/>
            <person name="Barry K."/>
            <person name="Martinez A.T."/>
            <person name="Xiao Y."/>
            <person name="Gibbons J.G."/>
            <person name="Terashima K."/>
            <person name="Grigoriev I.V."/>
            <person name="Hibbett D."/>
        </authorList>
    </citation>
    <scope>NUCLEOTIDE SEQUENCE [LARGE SCALE GENOMIC DNA]</scope>
    <source>
        <strain evidence="14 15">TFB7810</strain>
    </source>
</reference>
<name>A0A9W8U061_9AGAR</name>
<sequence>MRPVATSRLSASDVLTAIFILSLLPLPVYPFQLSVGMRISSLFSSINSEKGWWGWAWGAESTVTVVDRSPVVSFSSRPAAFGAEITSPILGYVLPLSSFTKPCPSTANFSLNSPPNTGCPDLCLEGPNTPDPSESWIALVQRGKCEFVNKVREAQRLGARAVVVGGDDPEVSGYPDTLVNMYSPEDASDVEIAATFIKFSDYTELYRLISTSNTSHAGLRTLSLLIIAEYSAWEWYSPIITFIIILLLPSILTFVTLLIHRVRAARAAQRDRAPEEFVHSLPWRVWTGSGWEKHEGTEDANALVTSFDVDIERSPRSTHEGVQDQSEPSHPSSSNSNQDESQPWFESQTECAICLSDFEKDDKVRVLPCHHLFHMHEVDEWLIQRKKLCPVCKADVTQPPQPQSHPSNFPLNDVPTLPSSQNPFTSSEEATETTPLLSNSRSLNED</sequence>
<dbReference type="PANTHER" id="PTHR47168">
    <property type="entry name" value="RING ZINC FINGER DOMAIN SUPERFAMILY PROTEIN-RELATED"/>
    <property type="match status" value="1"/>
</dbReference>
<evidence type="ECO:0000256" key="2">
    <source>
        <dbReference type="ARBA" id="ARBA00004167"/>
    </source>
</evidence>
<keyword evidence="8 12" id="KW-1133">Transmembrane helix</keyword>
<keyword evidence="9 12" id="KW-0472">Membrane</keyword>
<comment type="catalytic activity">
    <reaction evidence="1">
        <text>S-ubiquitinyl-[E2 ubiquitin-conjugating enzyme]-L-cysteine + [acceptor protein]-L-lysine = [E2 ubiquitin-conjugating enzyme]-L-cysteine + N(6)-ubiquitinyl-[acceptor protein]-L-lysine.</text>
        <dbReference type="EC" id="2.3.2.27"/>
    </reaction>
</comment>
<comment type="caution">
    <text evidence="14">The sequence shown here is derived from an EMBL/GenBank/DDBJ whole genome shotgun (WGS) entry which is preliminary data.</text>
</comment>
<dbReference type="PROSITE" id="PS50089">
    <property type="entry name" value="ZF_RING_2"/>
    <property type="match status" value="1"/>
</dbReference>
<feature type="compositionally biased region" description="Low complexity" evidence="11">
    <location>
        <begin position="323"/>
        <end position="342"/>
    </location>
</feature>
<keyword evidence="7" id="KW-0862">Zinc</keyword>
<dbReference type="GO" id="GO:0008270">
    <property type="term" value="F:zinc ion binding"/>
    <property type="evidence" value="ECO:0007669"/>
    <property type="project" value="UniProtKB-KW"/>
</dbReference>
<dbReference type="EC" id="2.3.2.27" evidence="3"/>
<dbReference type="SUPFAM" id="SSF57850">
    <property type="entry name" value="RING/U-box"/>
    <property type="match status" value="1"/>
</dbReference>
<dbReference type="AlphaFoldDB" id="A0A9W8U061"/>
<evidence type="ECO:0000256" key="9">
    <source>
        <dbReference type="ARBA" id="ARBA00023136"/>
    </source>
</evidence>
<evidence type="ECO:0000256" key="10">
    <source>
        <dbReference type="PROSITE-ProRule" id="PRU00175"/>
    </source>
</evidence>
<dbReference type="Pfam" id="PF02225">
    <property type="entry name" value="PA"/>
    <property type="match status" value="1"/>
</dbReference>
<organism evidence="14 15">
    <name type="scientific">Lentinula detonsa</name>
    <dbReference type="NCBI Taxonomy" id="2804962"/>
    <lineage>
        <taxon>Eukaryota</taxon>
        <taxon>Fungi</taxon>
        <taxon>Dikarya</taxon>
        <taxon>Basidiomycota</taxon>
        <taxon>Agaricomycotina</taxon>
        <taxon>Agaricomycetes</taxon>
        <taxon>Agaricomycetidae</taxon>
        <taxon>Agaricales</taxon>
        <taxon>Marasmiineae</taxon>
        <taxon>Omphalotaceae</taxon>
        <taxon>Lentinula</taxon>
    </lineage>
</organism>
<dbReference type="InterPro" id="IPR051653">
    <property type="entry name" value="E3_ligase_sorting_rcpt"/>
</dbReference>
<dbReference type="EMBL" id="JANVFU010000003">
    <property type="protein sequence ID" value="KAJ3747504.1"/>
    <property type="molecule type" value="Genomic_DNA"/>
</dbReference>